<feature type="compositionally biased region" description="Low complexity" evidence="8">
    <location>
        <begin position="910"/>
        <end position="953"/>
    </location>
</feature>
<evidence type="ECO:0000313" key="12">
    <source>
        <dbReference type="Proteomes" id="UP000008792"/>
    </source>
</evidence>
<dbReference type="GO" id="GO:0005829">
    <property type="term" value="C:cytosol"/>
    <property type="evidence" value="ECO:0007669"/>
    <property type="project" value="UniProtKB-ARBA"/>
</dbReference>
<feature type="region of interest" description="Disordered" evidence="8">
    <location>
        <begin position="349"/>
        <end position="386"/>
    </location>
</feature>
<feature type="compositionally biased region" description="Low complexity" evidence="8">
    <location>
        <begin position="417"/>
        <end position="430"/>
    </location>
</feature>
<dbReference type="Proteomes" id="UP000008792">
    <property type="component" value="Unassembled WGS sequence"/>
</dbReference>
<evidence type="ECO:0000313" key="11">
    <source>
        <dbReference type="EMBL" id="KRF83294.1"/>
    </source>
</evidence>
<dbReference type="InterPro" id="IPR000306">
    <property type="entry name" value="Znf_FYVE"/>
</dbReference>
<feature type="compositionally biased region" description="Low complexity" evidence="8">
    <location>
        <begin position="862"/>
        <end position="880"/>
    </location>
</feature>
<dbReference type="InterPro" id="IPR017455">
    <property type="entry name" value="Znf_FYVE-rel"/>
</dbReference>
<dbReference type="EMBL" id="CH940650">
    <property type="protein sequence ID" value="KRF83294.1"/>
    <property type="molecule type" value="Genomic_DNA"/>
</dbReference>
<evidence type="ECO:0000256" key="9">
    <source>
        <dbReference type="SAM" id="Phobius"/>
    </source>
</evidence>
<feature type="region of interest" description="Disordered" evidence="8">
    <location>
        <begin position="589"/>
        <end position="716"/>
    </location>
</feature>
<evidence type="ECO:0000256" key="3">
    <source>
        <dbReference type="ARBA" id="ARBA00019870"/>
    </source>
</evidence>
<dbReference type="PANTHER" id="PTHR46465">
    <property type="entry name" value="LATERAL SIGNALING TARGET PROTEIN 2 HOMOLOG"/>
    <property type="match status" value="1"/>
</dbReference>
<dbReference type="SUPFAM" id="SSF57903">
    <property type="entry name" value="FYVE/PHD zinc finger"/>
    <property type="match status" value="1"/>
</dbReference>
<accession>A0A0Q9WRH1</accession>
<evidence type="ECO:0000259" key="10">
    <source>
        <dbReference type="PROSITE" id="PS50178"/>
    </source>
</evidence>
<feature type="compositionally biased region" description="Basic residues" evidence="8">
    <location>
        <begin position="626"/>
        <end position="652"/>
    </location>
</feature>
<comment type="similarity">
    <text evidence="2">Belongs to the lst-2 family.</text>
</comment>
<dbReference type="GO" id="GO:0008270">
    <property type="term" value="F:zinc ion binding"/>
    <property type="evidence" value="ECO:0007669"/>
    <property type="project" value="UniProtKB-KW"/>
</dbReference>
<feature type="compositionally biased region" description="Low complexity" evidence="8">
    <location>
        <begin position="438"/>
        <end position="457"/>
    </location>
</feature>
<feature type="compositionally biased region" description="Basic residues" evidence="8">
    <location>
        <begin position="663"/>
        <end position="682"/>
    </location>
</feature>
<evidence type="ECO:0000256" key="6">
    <source>
        <dbReference type="ARBA" id="ARBA00022833"/>
    </source>
</evidence>
<proteinExistence type="inferred from homology"/>
<name>A0A0Q9WRH1_DROVI</name>
<evidence type="ECO:0000256" key="8">
    <source>
        <dbReference type="SAM" id="MobiDB-lite"/>
    </source>
</evidence>
<feature type="domain" description="FYVE-type" evidence="10">
    <location>
        <begin position="1010"/>
        <end position="1070"/>
    </location>
</feature>
<evidence type="ECO:0000256" key="5">
    <source>
        <dbReference type="ARBA" id="ARBA00022771"/>
    </source>
</evidence>
<feature type="transmembrane region" description="Helical" evidence="9">
    <location>
        <begin position="9"/>
        <end position="32"/>
    </location>
</feature>
<dbReference type="GO" id="GO:0004438">
    <property type="term" value="F:phosphatidylinositol-3-phosphate phosphatase activity"/>
    <property type="evidence" value="ECO:0007669"/>
    <property type="project" value="UniProtKB-ARBA"/>
</dbReference>
<gene>
    <name evidence="11" type="primary">Dvir\GJ23073</name>
    <name evidence="11" type="ORF">Dvir_GJ23073</name>
</gene>
<dbReference type="SMART" id="SM00064">
    <property type="entry name" value="FYVE"/>
    <property type="match status" value="1"/>
</dbReference>
<keyword evidence="6" id="KW-0862">Zinc</keyword>
<dbReference type="InterPro" id="IPR051118">
    <property type="entry name" value="LST-2"/>
</dbReference>
<dbReference type="AlphaFoldDB" id="A0A0Q9WRH1"/>
<feature type="region of interest" description="Disordered" evidence="8">
    <location>
        <begin position="417"/>
        <end position="493"/>
    </location>
</feature>
<dbReference type="Gene3D" id="3.30.40.10">
    <property type="entry name" value="Zinc/RING finger domain, C3HC4 (zinc finger)"/>
    <property type="match status" value="1"/>
</dbReference>
<feature type="compositionally biased region" description="Low complexity" evidence="8">
    <location>
        <begin position="350"/>
        <end position="384"/>
    </location>
</feature>
<sequence length="1090" mass="120473">MYVYRFLNFILYVFITYSTFIDLRVIHFQFWFSFLIGHSLPFTEKLTGNVADDKSLLARFYHADRSLTAVASELDSFDGRAEPDRCTRLVSRLRQNQDKVLAITNLIMEELLGEERDPRAFRAKFPEEVLQENLAGQLWFGAECLAAGSSILNRESESKEMRPLAQAVTKSLSNVRVLLRDQCLRNNVPNSKTLHLDFNDSTTEQLYESLKIFDHLFAEFELSYVSAMVQVKSRHEYEMQQWIGVLFSETLQRALKIGLLDQDMVDAFDPGLMFSIPRLAIVAGLVIYAKGPLNMDMPGDELSEMFRPFRTILIKIRDLLRNLSKQELYQLEKLLCTNEEINTKVPLGYSSIEAPSPEPNSSNNHNNNNSNSSDSGSAKTSTTSPHKAVERLVDHRNNNNSSSCSASAATQAVARSPSMLSLSAGSTPTASPAPSPTPSHSIASTSSAATTSTNPPANWSEDDDDDDEEREDDEEECGMLDSDEQDLNDDSDSDVDEYIEAQLKAIVAAADCASGYLIPNTNLGNLLQPQTAPLTDNFVASEDDEFGAEQEQEQQQRQREEQLQPSSEQQEEPSTSAAMLAARRTLQRLRLPSSSSENEQTTGSNQQSTIKTPNGGGQPMRSGSQRQRHHSHHHHHRHHHHHHHHRQHHHQQQHQPAQAEQHSHHHHHQTHPHRTSRSARKRCSQEHWESTTAEQQQTIDHGHGLASADTSNASSFSDDVSLAMRNTTARLKFKSTENLLHRLFVCIAGVADQLQTNFASDLRQILRSVFLINMSSSQEDIDIPEKTKESELFEFRASENDVIQESAGSNQSIYSAEEVNPELDNVFNMGNGNGGGTNAARHSAGAAMQRNNTIDLSGGGYNNNNNNNNNSGSSSSSNSSTVARSHVARSRSLGDQEAATSGTLQEEQRQQQQQQQAQLQLQMQRQRNNSVGSNSPSSSSSSSSSSEHNSPISTRSGSRRRLHSNSASMPSIGSTATTAAATAAATATTTTSATTTTTTTTMSPPAWIPDGKAPRCMSCQTPFTAFRRRHHCRNCGGVFCGVCSNASAPLPKYGLTKAVRVCRECYVREVRSSRTQAHSQASRPQAASAS</sequence>
<feature type="compositionally biased region" description="Polar residues" evidence="8">
    <location>
        <begin position="690"/>
        <end position="699"/>
    </location>
</feature>
<dbReference type="CDD" id="cd15731">
    <property type="entry name" value="FYVE_LST2"/>
    <property type="match status" value="1"/>
</dbReference>
<keyword evidence="9" id="KW-1133">Transmembrane helix</keyword>
<keyword evidence="9" id="KW-0812">Transmembrane</keyword>
<dbReference type="GO" id="GO:0052629">
    <property type="term" value="F:phosphatidylinositol-3,5-bisphosphate 3-phosphatase activity"/>
    <property type="evidence" value="ECO:0007669"/>
    <property type="project" value="UniProtKB-ARBA"/>
</dbReference>
<dbReference type="GO" id="GO:0046856">
    <property type="term" value="P:phosphatidylinositol dephosphorylation"/>
    <property type="evidence" value="ECO:0007669"/>
    <property type="project" value="UniProtKB-ARBA"/>
</dbReference>
<feature type="region of interest" description="Disordered" evidence="8">
    <location>
        <begin position="544"/>
        <end position="577"/>
    </location>
</feature>
<dbReference type="GO" id="GO:0004721">
    <property type="term" value="F:phosphoprotein phosphatase activity"/>
    <property type="evidence" value="ECO:0007669"/>
    <property type="project" value="UniProtKB-ARBA"/>
</dbReference>
<evidence type="ECO:0000256" key="4">
    <source>
        <dbReference type="ARBA" id="ARBA00022723"/>
    </source>
</evidence>
<dbReference type="InterPro" id="IPR011011">
    <property type="entry name" value="Znf_FYVE_PHD"/>
</dbReference>
<keyword evidence="5 7" id="KW-0863">Zinc-finger</keyword>
<feature type="compositionally biased region" description="Low complexity" evidence="8">
    <location>
        <begin position="974"/>
        <end position="1001"/>
    </location>
</feature>
<dbReference type="PANTHER" id="PTHR46465:SF2">
    <property type="entry name" value="LATERAL SIGNALING TARGET PROTEIN 2 HOMOLOG"/>
    <property type="match status" value="1"/>
</dbReference>
<evidence type="ECO:0000256" key="1">
    <source>
        <dbReference type="ARBA" id="ARBA00003580"/>
    </source>
</evidence>
<dbReference type="InterPro" id="IPR043269">
    <property type="entry name" value="FYVE_LST2"/>
</dbReference>
<dbReference type="GO" id="GO:0061952">
    <property type="term" value="P:midbody abscission"/>
    <property type="evidence" value="ECO:0007669"/>
    <property type="project" value="UniProtKB-ARBA"/>
</dbReference>
<feature type="compositionally biased region" description="Polar residues" evidence="8">
    <location>
        <begin position="964"/>
        <end position="973"/>
    </location>
</feature>
<dbReference type="GO" id="GO:0060090">
    <property type="term" value="F:molecular adaptor activity"/>
    <property type="evidence" value="ECO:0007669"/>
    <property type="project" value="UniProtKB-ARBA"/>
</dbReference>
<evidence type="ECO:0000256" key="2">
    <source>
        <dbReference type="ARBA" id="ARBA00008755"/>
    </source>
</evidence>
<dbReference type="OrthoDB" id="20035at2759"/>
<keyword evidence="12" id="KW-1185">Reference proteome</keyword>
<dbReference type="GO" id="GO:0046474">
    <property type="term" value="P:glycerophospholipid biosynthetic process"/>
    <property type="evidence" value="ECO:0007669"/>
    <property type="project" value="UniProtKB-ARBA"/>
</dbReference>
<comment type="function">
    <text evidence="1">Negative regulator of epidermal growth factor receptor (EGFR) signaling.</text>
</comment>
<keyword evidence="9" id="KW-0472">Membrane</keyword>
<keyword evidence="4" id="KW-0479">Metal-binding</keyword>
<dbReference type="GO" id="GO:0019899">
    <property type="term" value="F:enzyme binding"/>
    <property type="evidence" value="ECO:0007669"/>
    <property type="project" value="UniProtKB-ARBA"/>
</dbReference>
<dbReference type="SMR" id="A0A0Q9WRH1"/>
<feature type="region of interest" description="Disordered" evidence="8">
    <location>
        <begin position="852"/>
        <end position="1011"/>
    </location>
</feature>
<feature type="compositionally biased region" description="Acidic residues" evidence="8">
    <location>
        <begin position="460"/>
        <end position="493"/>
    </location>
</feature>
<dbReference type="Pfam" id="PF01363">
    <property type="entry name" value="FYVE"/>
    <property type="match status" value="1"/>
</dbReference>
<evidence type="ECO:0000256" key="7">
    <source>
        <dbReference type="PROSITE-ProRule" id="PRU00091"/>
    </source>
</evidence>
<feature type="compositionally biased region" description="Polar residues" evidence="8">
    <location>
        <begin position="592"/>
        <end position="612"/>
    </location>
</feature>
<dbReference type="FunFam" id="3.30.40.10:FF:000073">
    <property type="entry name" value="myotubularin-related protein 4 isoform X2"/>
    <property type="match status" value="1"/>
</dbReference>
<dbReference type="InterPro" id="IPR013083">
    <property type="entry name" value="Znf_RING/FYVE/PHD"/>
</dbReference>
<protein>
    <recommendedName>
        <fullName evidence="3">Lateral signaling target protein 2 homolog</fullName>
    </recommendedName>
</protein>
<organism evidence="11 12">
    <name type="scientific">Drosophila virilis</name>
    <name type="common">Fruit fly</name>
    <dbReference type="NCBI Taxonomy" id="7244"/>
    <lineage>
        <taxon>Eukaryota</taxon>
        <taxon>Metazoa</taxon>
        <taxon>Ecdysozoa</taxon>
        <taxon>Arthropoda</taxon>
        <taxon>Hexapoda</taxon>
        <taxon>Insecta</taxon>
        <taxon>Pterygota</taxon>
        <taxon>Neoptera</taxon>
        <taxon>Endopterygota</taxon>
        <taxon>Diptera</taxon>
        <taxon>Brachycera</taxon>
        <taxon>Muscomorpha</taxon>
        <taxon>Ephydroidea</taxon>
        <taxon>Drosophilidae</taxon>
        <taxon>Drosophila</taxon>
    </lineage>
</organism>
<dbReference type="GO" id="GO:0031901">
    <property type="term" value="C:early endosome membrane"/>
    <property type="evidence" value="ECO:0007669"/>
    <property type="project" value="TreeGrafter"/>
</dbReference>
<dbReference type="PROSITE" id="PS50178">
    <property type="entry name" value="ZF_FYVE"/>
    <property type="match status" value="1"/>
</dbReference>
<reference evidence="11 12" key="1">
    <citation type="journal article" date="2007" name="Nature">
        <title>Evolution of genes and genomes on the Drosophila phylogeny.</title>
        <authorList>
            <consortium name="Drosophila 12 Genomes Consortium"/>
            <person name="Clark A.G."/>
            <person name="Eisen M.B."/>
            <person name="Smith D.R."/>
            <person name="Bergman C.M."/>
            <person name="Oliver B."/>
            <person name="Markow T.A."/>
            <person name="Kaufman T.C."/>
            <person name="Kellis M."/>
            <person name="Gelbart W."/>
            <person name="Iyer V.N."/>
            <person name="Pollard D.A."/>
            <person name="Sackton T.B."/>
            <person name="Larracuente A.M."/>
            <person name="Singh N.D."/>
            <person name="Abad J.P."/>
            <person name="Abt D.N."/>
            <person name="Adryan B."/>
            <person name="Aguade M."/>
            <person name="Akashi H."/>
            <person name="Anderson W.W."/>
            <person name="Aquadro C.F."/>
            <person name="Ardell D.H."/>
            <person name="Arguello R."/>
            <person name="Artieri C.G."/>
            <person name="Barbash D.A."/>
            <person name="Barker D."/>
            <person name="Barsanti P."/>
            <person name="Batterham P."/>
            <person name="Batzoglou S."/>
            <person name="Begun D."/>
            <person name="Bhutkar A."/>
            <person name="Blanco E."/>
            <person name="Bosak S.A."/>
            <person name="Bradley R.K."/>
            <person name="Brand A.D."/>
            <person name="Brent M.R."/>
            <person name="Brooks A.N."/>
            <person name="Brown R.H."/>
            <person name="Butlin R.K."/>
            <person name="Caggese C."/>
            <person name="Calvi B.R."/>
            <person name="Bernardo de Carvalho A."/>
            <person name="Caspi A."/>
            <person name="Castrezana S."/>
            <person name="Celniker S.E."/>
            <person name="Chang J.L."/>
            <person name="Chapple C."/>
            <person name="Chatterji S."/>
            <person name="Chinwalla A."/>
            <person name="Civetta A."/>
            <person name="Clifton S.W."/>
            <person name="Comeron J.M."/>
            <person name="Costello J.C."/>
            <person name="Coyne J.A."/>
            <person name="Daub J."/>
            <person name="David R.G."/>
            <person name="Delcher A.L."/>
            <person name="Delehaunty K."/>
            <person name="Do C.B."/>
            <person name="Ebling H."/>
            <person name="Edwards K."/>
            <person name="Eickbush T."/>
            <person name="Evans J.D."/>
            <person name="Filipski A."/>
            <person name="Findeiss S."/>
            <person name="Freyhult E."/>
            <person name="Fulton L."/>
            <person name="Fulton R."/>
            <person name="Garcia A.C."/>
            <person name="Gardiner A."/>
            <person name="Garfield D.A."/>
            <person name="Garvin B.E."/>
            <person name="Gibson G."/>
            <person name="Gilbert D."/>
            <person name="Gnerre S."/>
            <person name="Godfrey J."/>
            <person name="Good R."/>
            <person name="Gotea V."/>
            <person name="Gravely B."/>
            <person name="Greenberg A.J."/>
            <person name="Griffiths-Jones S."/>
            <person name="Gross S."/>
            <person name="Guigo R."/>
            <person name="Gustafson E.A."/>
            <person name="Haerty W."/>
            <person name="Hahn M.W."/>
            <person name="Halligan D.L."/>
            <person name="Halpern A.L."/>
            <person name="Halter G.M."/>
            <person name="Han M.V."/>
            <person name="Heger A."/>
            <person name="Hillier L."/>
            <person name="Hinrichs A.S."/>
            <person name="Holmes I."/>
            <person name="Hoskins R.A."/>
            <person name="Hubisz M.J."/>
            <person name="Hultmark D."/>
            <person name="Huntley M.A."/>
            <person name="Jaffe D.B."/>
            <person name="Jagadeeshan S."/>
            <person name="Jeck W.R."/>
            <person name="Johnson J."/>
            <person name="Jones C.D."/>
            <person name="Jordan W.C."/>
            <person name="Karpen G.H."/>
            <person name="Kataoka E."/>
            <person name="Keightley P.D."/>
            <person name="Kheradpour P."/>
            <person name="Kirkness E.F."/>
            <person name="Koerich L.B."/>
            <person name="Kristiansen K."/>
            <person name="Kudrna D."/>
            <person name="Kulathinal R.J."/>
            <person name="Kumar S."/>
            <person name="Kwok R."/>
            <person name="Lander E."/>
            <person name="Langley C.H."/>
            <person name="Lapoint R."/>
            <person name="Lazzaro B.P."/>
            <person name="Lee S.J."/>
            <person name="Levesque L."/>
            <person name="Li R."/>
            <person name="Lin C.F."/>
            <person name="Lin M.F."/>
            <person name="Lindblad-Toh K."/>
            <person name="Llopart A."/>
            <person name="Long M."/>
            <person name="Low L."/>
            <person name="Lozovsky E."/>
            <person name="Lu J."/>
            <person name="Luo M."/>
            <person name="Machado C.A."/>
            <person name="Makalowski W."/>
            <person name="Marzo M."/>
            <person name="Matsuda M."/>
            <person name="Matzkin L."/>
            <person name="McAllister B."/>
            <person name="McBride C.S."/>
            <person name="McKernan B."/>
            <person name="McKernan K."/>
            <person name="Mendez-Lago M."/>
            <person name="Minx P."/>
            <person name="Mollenhauer M.U."/>
            <person name="Montooth K."/>
            <person name="Mount S.M."/>
            <person name="Mu X."/>
            <person name="Myers E."/>
            <person name="Negre B."/>
            <person name="Newfeld S."/>
            <person name="Nielsen R."/>
            <person name="Noor M.A."/>
            <person name="O'Grady P."/>
            <person name="Pachter L."/>
            <person name="Papaceit M."/>
            <person name="Parisi M.J."/>
            <person name="Parisi M."/>
            <person name="Parts L."/>
            <person name="Pedersen J.S."/>
            <person name="Pesole G."/>
            <person name="Phillippy A.M."/>
            <person name="Ponting C.P."/>
            <person name="Pop M."/>
            <person name="Porcelli D."/>
            <person name="Powell J.R."/>
            <person name="Prohaska S."/>
            <person name="Pruitt K."/>
            <person name="Puig M."/>
            <person name="Quesneville H."/>
            <person name="Ram K.R."/>
            <person name="Rand D."/>
            <person name="Rasmussen M.D."/>
            <person name="Reed L.K."/>
            <person name="Reenan R."/>
            <person name="Reily A."/>
            <person name="Remington K.A."/>
            <person name="Rieger T.T."/>
            <person name="Ritchie M.G."/>
            <person name="Robin C."/>
            <person name="Rogers Y.H."/>
            <person name="Rohde C."/>
            <person name="Rozas J."/>
            <person name="Rubenfield M.J."/>
            <person name="Ruiz A."/>
            <person name="Russo S."/>
            <person name="Salzberg S.L."/>
            <person name="Sanchez-Gracia A."/>
            <person name="Saranga D.J."/>
            <person name="Sato H."/>
            <person name="Schaeffer S.W."/>
            <person name="Schatz M.C."/>
            <person name="Schlenke T."/>
            <person name="Schwartz R."/>
            <person name="Segarra C."/>
            <person name="Singh R.S."/>
            <person name="Sirot L."/>
            <person name="Sirota M."/>
            <person name="Sisneros N.B."/>
            <person name="Smith C.D."/>
            <person name="Smith T.F."/>
            <person name="Spieth J."/>
            <person name="Stage D.E."/>
            <person name="Stark A."/>
            <person name="Stephan W."/>
            <person name="Strausberg R.L."/>
            <person name="Strempel S."/>
            <person name="Sturgill D."/>
            <person name="Sutton G."/>
            <person name="Sutton G.G."/>
            <person name="Tao W."/>
            <person name="Teichmann S."/>
            <person name="Tobari Y.N."/>
            <person name="Tomimura Y."/>
            <person name="Tsolas J.M."/>
            <person name="Valente V.L."/>
            <person name="Venter E."/>
            <person name="Venter J.C."/>
            <person name="Vicario S."/>
            <person name="Vieira F.G."/>
            <person name="Vilella A.J."/>
            <person name="Villasante A."/>
            <person name="Walenz B."/>
            <person name="Wang J."/>
            <person name="Wasserman M."/>
            <person name="Watts T."/>
            <person name="Wilson D."/>
            <person name="Wilson R.K."/>
            <person name="Wing R.A."/>
            <person name="Wolfner M.F."/>
            <person name="Wong A."/>
            <person name="Wong G.K."/>
            <person name="Wu C.I."/>
            <person name="Wu G."/>
            <person name="Yamamoto D."/>
            <person name="Yang H.P."/>
            <person name="Yang S.P."/>
            <person name="Yorke J.A."/>
            <person name="Yoshida K."/>
            <person name="Zdobnov E."/>
            <person name="Zhang P."/>
            <person name="Zhang Y."/>
            <person name="Zimin A.V."/>
            <person name="Baldwin J."/>
            <person name="Abdouelleil A."/>
            <person name="Abdulkadir J."/>
            <person name="Abebe A."/>
            <person name="Abera B."/>
            <person name="Abreu J."/>
            <person name="Acer S.C."/>
            <person name="Aftuck L."/>
            <person name="Alexander A."/>
            <person name="An P."/>
            <person name="Anderson E."/>
            <person name="Anderson S."/>
            <person name="Arachi H."/>
            <person name="Azer M."/>
            <person name="Bachantsang P."/>
            <person name="Barry A."/>
            <person name="Bayul T."/>
            <person name="Berlin A."/>
            <person name="Bessette D."/>
            <person name="Bloom T."/>
            <person name="Blye J."/>
            <person name="Boguslavskiy L."/>
            <person name="Bonnet C."/>
            <person name="Boukhgalter B."/>
            <person name="Bourzgui I."/>
            <person name="Brown A."/>
            <person name="Cahill P."/>
            <person name="Channer S."/>
            <person name="Cheshatsang Y."/>
            <person name="Chuda L."/>
            <person name="Citroen M."/>
            <person name="Collymore A."/>
            <person name="Cooke P."/>
            <person name="Costello M."/>
            <person name="D'Aco K."/>
            <person name="Daza R."/>
            <person name="De Haan G."/>
            <person name="DeGray S."/>
            <person name="DeMaso C."/>
            <person name="Dhargay N."/>
            <person name="Dooley K."/>
            <person name="Dooley E."/>
            <person name="Doricent M."/>
            <person name="Dorje P."/>
            <person name="Dorjee K."/>
            <person name="Dupes A."/>
            <person name="Elong R."/>
            <person name="Falk J."/>
            <person name="Farina A."/>
            <person name="Faro S."/>
            <person name="Ferguson D."/>
            <person name="Fisher S."/>
            <person name="Foley C.D."/>
            <person name="Franke A."/>
            <person name="Friedrich D."/>
            <person name="Gadbois L."/>
            <person name="Gearin G."/>
            <person name="Gearin C.R."/>
            <person name="Giannoukos G."/>
            <person name="Goode T."/>
            <person name="Graham J."/>
            <person name="Grandbois E."/>
            <person name="Grewal S."/>
            <person name="Gyaltsen K."/>
            <person name="Hafez N."/>
            <person name="Hagos B."/>
            <person name="Hall J."/>
            <person name="Henson C."/>
            <person name="Hollinger A."/>
            <person name="Honan T."/>
            <person name="Huard M.D."/>
            <person name="Hughes L."/>
            <person name="Hurhula B."/>
            <person name="Husby M.E."/>
            <person name="Kamat A."/>
            <person name="Kanga B."/>
            <person name="Kashin S."/>
            <person name="Khazanovich D."/>
            <person name="Kisner P."/>
            <person name="Lance K."/>
            <person name="Lara M."/>
            <person name="Lee W."/>
            <person name="Lennon N."/>
            <person name="Letendre F."/>
            <person name="LeVine R."/>
            <person name="Lipovsky A."/>
            <person name="Liu X."/>
            <person name="Liu J."/>
            <person name="Liu S."/>
            <person name="Lokyitsang T."/>
            <person name="Lokyitsang Y."/>
            <person name="Lubonja R."/>
            <person name="Lui A."/>
            <person name="MacDonald P."/>
            <person name="Magnisalis V."/>
            <person name="Maru K."/>
            <person name="Matthews C."/>
            <person name="McCusker W."/>
            <person name="McDonough S."/>
            <person name="Mehta T."/>
            <person name="Meldrim J."/>
            <person name="Meneus L."/>
            <person name="Mihai O."/>
            <person name="Mihalev A."/>
            <person name="Mihova T."/>
            <person name="Mittelman R."/>
            <person name="Mlenga V."/>
            <person name="Montmayeur A."/>
            <person name="Mulrain L."/>
            <person name="Navidi A."/>
            <person name="Naylor J."/>
            <person name="Negash T."/>
            <person name="Nguyen T."/>
            <person name="Nguyen N."/>
            <person name="Nicol R."/>
            <person name="Norbu C."/>
            <person name="Norbu N."/>
            <person name="Novod N."/>
            <person name="O'Neill B."/>
            <person name="Osman S."/>
            <person name="Markiewicz E."/>
            <person name="Oyono O.L."/>
            <person name="Patti C."/>
            <person name="Phunkhang P."/>
            <person name="Pierre F."/>
            <person name="Priest M."/>
            <person name="Raghuraman S."/>
            <person name="Rege F."/>
            <person name="Reyes R."/>
            <person name="Rise C."/>
            <person name="Rogov P."/>
            <person name="Ross K."/>
            <person name="Ryan E."/>
            <person name="Settipalli S."/>
            <person name="Shea T."/>
            <person name="Sherpa N."/>
            <person name="Shi L."/>
            <person name="Shih D."/>
            <person name="Sparrow T."/>
            <person name="Spaulding J."/>
            <person name="Stalker J."/>
            <person name="Stange-Thomann N."/>
            <person name="Stavropoulos S."/>
            <person name="Stone C."/>
            <person name="Strader C."/>
            <person name="Tesfaye S."/>
            <person name="Thomson T."/>
            <person name="Thoulutsang Y."/>
            <person name="Thoulutsang D."/>
            <person name="Topham K."/>
            <person name="Topping I."/>
            <person name="Tsamla T."/>
            <person name="Vassiliev H."/>
            <person name="Vo A."/>
            <person name="Wangchuk T."/>
            <person name="Wangdi T."/>
            <person name="Weiand M."/>
            <person name="Wilkinson J."/>
            <person name="Wilson A."/>
            <person name="Yadav S."/>
            <person name="Young G."/>
            <person name="Yu Q."/>
            <person name="Zembek L."/>
            <person name="Zhong D."/>
            <person name="Zimmer A."/>
            <person name="Zwirko Z."/>
            <person name="Jaffe D.B."/>
            <person name="Alvarez P."/>
            <person name="Brockman W."/>
            <person name="Butler J."/>
            <person name="Chin C."/>
            <person name="Gnerre S."/>
            <person name="Grabherr M."/>
            <person name="Kleber M."/>
            <person name="Mauceli E."/>
            <person name="MacCallum I."/>
        </authorList>
    </citation>
    <scope>NUCLEOTIDE SEQUENCE [LARGE SCALE GENOMIC DNA]</scope>
    <source>
        <strain evidence="12">Tucson 15010-1051.87</strain>
    </source>
</reference>